<organism evidence="11">
    <name type="scientific">uncultured Thermomicrobiales bacterium</name>
    <dbReference type="NCBI Taxonomy" id="1645740"/>
    <lineage>
        <taxon>Bacteria</taxon>
        <taxon>Pseudomonadati</taxon>
        <taxon>Thermomicrobiota</taxon>
        <taxon>Thermomicrobia</taxon>
        <taxon>Thermomicrobiales</taxon>
        <taxon>environmental samples</taxon>
    </lineage>
</organism>
<name>A0A6J4V0L1_9BACT</name>
<dbReference type="SMART" id="SM00173">
    <property type="entry name" value="RAS"/>
    <property type="match status" value="1"/>
</dbReference>
<protein>
    <recommendedName>
        <fullName evidence="2 7">Translation initiation factor IF-2</fullName>
    </recommendedName>
</protein>
<reference evidence="11" key="1">
    <citation type="submission" date="2020-02" db="EMBL/GenBank/DDBJ databases">
        <authorList>
            <person name="Meier V. D."/>
        </authorList>
    </citation>
    <scope>NUCLEOTIDE SEQUENCE</scope>
    <source>
        <strain evidence="11">AVDCRST_MAG33</strain>
    </source>
</reference>
<dbReference type="PROSITE" id="PS01176">
    <property type="entry name" value="IF2"/>
    <property type="match status" value="1"/>
</dbReference>
<dbReference type="Pfam" id="PF00009">
    <property type="entry name" value="GTP_EFTU"/>
    <property type="match status" value="1"/>
</dbReference>
<feature type="binding site" evidence="7">
    <location>
        <begin position="246"/>
        <end position="249"/>
    </location>
    <ligand>
        <name>GTP</name>
        <dbReference type="ChEBI" id="CHEBI:37565"/>
    </ligand>
</feature>
<keyword evidence="3 7" id="KW-0396">Initiation factor</keyword>
<dbReference type="FunFam" id="2.40.30.10:FF:000008">
    <property type="entry name" value="Translation initiation factor IF-2"/>
    <property type="match status" value="1"/>
</dbReference>
<dbReference type="PROSITE" id="PS51722">
    <property type="entry name" value="G_TR_2"/>
    <property type="match status" value="1"/>
</dbReference>
<dbReference type="GO" id="GO:0005525">
    <property type="term" value="F:GTP binding"/>
    <property type="evidence" value="ECO:0007669"/>
    <property type="project" value="UniProtKB-KW"/>
</dbReference>
<feature type="binding site" evidence="7">
    <location>
        <begin position="192"/>
        <end position="196"/>
    </location>
    <ligand>
        <name>GTP</name>
        <dbReference type="ChEBI" id="CHEBI:37565"/>
    </ligand>
</feature>
<dbReference type="GO" id="GO:0003743">
    <property type="term" value="F:translation initiation factor activity"/>
    <property type="evidence" value="ECO:0007669"/>
    <property type="project" value="UniProtKB-UniRule"/>
</dbReference>
<evidence type="ECO:0000256" key="8">
    <source>
        <dbReference type="RuleBase" id="RU000644"/>
    </source>
</evidence>
<dbReference type="PANTHER" id="PTHR43381:SF5">
    <property type="entry name" value="TR-TYPE G DOMAIN-CONTAINING PROTEIN"/>
    <property type="match status" value="1"/>
</dbReference>
<evidence type="ECO:0000256" key="9">
    <source>
        <dbReference type="SAM" id="MobiDB-lite"/>
    </source>
</evidence>
<dbReference type="Gene3D" id="2.40.30.10">
    <property type="entry name" value="Translation factors"/>
    <property type="match status" value="2"/>
</dbReference>
<evidence type="ECO:0000256" key="2">
    <source>
        <dbReference type="ARBA" id="ARBA00020675"/>
    </source>
</evidence>
<keyword evidence="7" id="KW-0963">Cytoplasm</keyword>
<dbReference type="GO" id="GO:0005829">
    <property type="term" value="C:cytosol"/>
    <property type="evidence" value="ECO:0007669"/>
    <property type="project" value="TreeGrafter"/>
</dbReference>
<dbReference type="PANTHER" id="PTHR43381">
    <property type="entry name" value="TRANSLATION INITIATION FACTOR IF-2-RELATED"/>
    <property type="match status" value="1"/>
</dbReference>
<dbReference type="AlphaFoldDB" id="A0A6J4V0L1"/>
<dbReference type="Pfam" id="PF11987">
    <property type="entry name" value="IF-2"/>
    <property type="match status" value="1"/>
</dbReference>
<dbReference type="Gene3D" id="3.40.50.300">
    <property type="entry name" value="P-loop containing nucleotide triphosphate hydrolases"/>
    <property type="match status" value="1"/>
</dbReference>
<dbReference type="CDD" id="cd01887">
    <property type="entry name" value="IF2_eIF5B"/>
    <property type="match status" value="1"/>
</dbReference>
<dbReference type="FunFam" id="2.40.30.10:FF:000007">
    <property type="entry name" value="Translation initiation factor IF-2"/>
    <property type="match status" value="1"/>
</dbReference>
<dbReference type="FunFam" id="3.40.50.10050:FF:000001">
    <property type="entry name" value="Translation initiation factor IF-2"/>
    <property type="match status" value="1"/>
</dbReference>
<dbReference type="FunFam" id="3.40.50.300:FF:000019">
    <property type="entry name" value="Translation initiation factor IF-2"/>
    <property type="match status" value="1"/>
</dbReference>
<dbReference type="CDD" id="cd03702">
    <property type="entry name" value="IF2_mtIF2_II"/>
    <property type="match status" value="1"/>
</dbReference>
<evidence type="ECO:0000256" key="1">
    <source>
        <dbReference type="ARBA" id="ARBA00007733"/>
    </source>
</evidence>
<dbReference type="InterPro" id="IPR023115">
    <property type="entry name" value="TIF_IF2_dom3"/>
</dbReference>
<feature type="domain" description="Tr-type G" evidence="10">
    <location>
        <begin position="137"/>
        <end position="306"/>
    </location>
</feature>
<evidence type="ECO:0000256" key="7">
    <source>
        <dbReference type="HAMAP-Rule" id="MF_00100"/>
    </source>
</evidence>
<dbReference type="InterPro" id="IPR044145">
    <property type="entry name" value="IF2_II"/>
</dbReference>
<dbReference type="PRINTS" id="PR00449">
    <property type="entry name" value="RASTRNSFRMNG"/>
</dbReference>
<dbReference type="InterPro" id="IPR015760">
    <property type="entry name" value="TIF_IF2"/>
</dbReference>
<dbReference type="InterPro" id="IPR027417">
    <property type="entry name" value="P-loop_NTPase"/>
</dbReference>
<dbReference type="NCBIfam" id="TIGR00487">
    <property type="entry name" value="IF-2"/>
    <property type="match status" value="1"/>
</dbReference>
<dbReference type="InterPro" id="IPR005225">
    <property type="entry name" value="Small_GTP-bd"/>
</dbReference>
<evidence type="ECO:0000259" key="10">
    <source>
        <dbReference type="PROSITE" id="PS51722"/>
    </source>
</evidence>
<dbReference type="CDD" id="cd03692">
    <property type="entry name" value="mtIF2_IVc"/>
    <property type="match status" value="1"/>
</dbReference>
<dbReference type="Pfam" id="PF22042">
    <property type="entry name" value="EF-G_D2"/>
    <property type="match status" value="1"/>
</dbReference>
<dbReference type="HAMAP" id="MF_00100_B">
    <property type="entry name" value="IF_2_B"/>
    <property type="match status" value="1"/>
</dbReference>
<evidence type="ECO:0000313" key="11">
    <source>
        <dbReference type="EMBL" id="CAA9561965.1"/>
    </source>
</evidence>
<feature type="binding site" evidence="7">
    <location>
        <begin position="146"/>
        <end position="153"/>
    </location>
    <ligand>
        <name>GTP</name>
        <dbReference type="ChEBI" id="CHEBI:37565"/>
    </ligand>
</feature>
<accession>A0A6J4V0L1</accession>
<dbReference type="InterPro" id="IPR053905">
    <property type="entry name" value="EF-G-like_DII"/>
</dbReference>
<evidence type="ECO:0000256" key="5">
    <source>
        <dbReference type="ARBA" id="ARBA00022917"/>
    </source>
</evidence>
<keyword evidence="4 7" id="KW-0547">Nucleotide-binding</keyword>
<dbReference type="NCBIfam" id="TIGR00231">
    <property type="entry name" value="small_GTP"/>
    <property type="match status" value="1"/>
</dbReference>
<gene>
    <name evidence="7" type="primary">infB</name>
    <name evidence="11" type="ORF">AVDCRST_MAG33-1749</name>
</gene>
<dbReference type="SUPFAM" id="SSF52156">
    <property type="entry name" value="Initiation factor IF2/eIF5b, domain 3"/>
    <property type="match status" value="1"/>
</dbReference>
<dbReference type="SUPFAM" id="SSF52540">
    <property type="entry name" value="P-loop containing nucleoside triphosphate hydrolases"/>
    <property type="match status" value="1"/>
</dbReference>
<dbReference type="InterPro" id="IPR009000">
    <property type="entry name" value="Transl_B-barrel_sf"/>
</dbReference>
<feature type="compositionally biased region" description="Gly residues" evidence="9">
    <location>
        <begin position="9"/>
        <end position="34"/>
    </location>
</feature>
<proteinExistence type="inferred from homology"/>
<evidence type="ECO:0000256" key="3">
    <source>
        <dbReference type="ARBA" id="ARBA00022540"/>
    </source>
</evidence>
<dbReference type="Gene3D" id="3.40.50.10050">
    <property type="entry name" value="Translation initiation factor IF- 2, domain 3"/>
    <property type="match status" value="1"/>
</dbReference>
<dbReference type="GO" id="GO:0003924">
    <property type="term" value="F:GTPase activity"/>
    <property type="evidence" value="ECO:0007669"/>
    <property type="project" value="UniProtKB-UniRule"/>
</dbReference>
<dbReference type="InterPro" id="IPR000178">
    <property type="entry name" value="TF_IF2_bacterial-like"/>
</dbReference>
<evidence type="ECO:0000256" key="4">
    <source>
        <dbReference type="ARBA" id="ARBA00022741"/>
    </source>
</evidence>
<keyword evidence="5 7" id="KW-0648">Protein biosynthesis</keyword>
<comment type="subcellular location">
    <subcellularLocation>
        <location evidence="7">Cytoplasm</location>
    </subcellularLocation>
</comment>
<feature type="region of interest" description="G-domain" evidence="7">
    <location>
        <begin position="140"/>
        <end position="288"/>
    </location>
</feature>
<dbReference type="InterPro" id="IPR036925">
    <property type="entry name" value="TIF_IF2_dom3_sf"/>
</dbReference>
<keyword evidence="6 7" id="KW-0342">GTP-binding</keyword>
<feature type="region of interest" description="Disordered" evidence="9">
    <location>
        <begin position="119"/>
        <end position="140"/>
    </location>
</feature>
<dbReference type="SUPFAM" id="SSF50447">
    <property type="entry name" value="Translation proteins"/>
    <property type="match status" value="2"/>
</dbReference>
<feature type="region of interest" description="Disordered" evidence="9">
    <location>
        <begin position="1"/>
        <end position="35"/>
    </location>
</feature>
<comment type="function">
    <text evidence="7 8">One of the essential components for the initiation of protein synthesis. Protects formylmethionyl-tRNA from spontaneous hydrolysis and promotes its binding to the 30S ribosomal subunits. Also involved in the hydrolysis of GTP during the formation of the 70S ribosomal complex.</text>
</comment>
<dbReference type="InterPro" id="IPR006847">
    <property type="entry name" value="IF2_N"/>
</dbReference>
<sequence>MANTVQGGVRRGGPGGRGGGRGPGGRGGRGGRGGNARTVALRRAAPVERHPVGLAPVMAVKDLGELLDVNPVEVVKELMKLGIMANVNQQIDFEMATKVATSLGWETFEAVPEIVIGQNGDFEKRKEASDADPESTTRPPVVTIMGHVDHGKTSLLDAIRSAKVAQGEAGGITQHIGAYQVENQGRKITFLDTPGHEAFTAMRSRGAQMTDVAILVVAADDGLMPTTREAIAHIKSAHVPMVVAVNKIDLPSANVDRVKQQLSDFGVMPEEWGGDVPFVEVSAKDRLGLDDLLEVILLVADVNELKANPHRPAIGTVIEARIDKNRGPIATVLVQQGTLNLRDVIVAGSTSGRIKAMFDDRGRKPRRAEPSMPVEVLGLLEVPQAGDTFEVYEDERVARAVAEERLSAQRITNLTENRPTRLNDLYNQMQDGATAEMRVILKADVSGSLGAIQTALQKLNEDVTQGVHLTVLYAGTGGISDSDVSLASATDASIIGFNVRPDAAANRAAETAGVDIRFYSVIYNLLDEVRLAMTGLLAPVYEDVTDGYAEVRDTFKLPNGDVVAGAYVLDGKILRSSKVRVLRSGVFLHEGSVRSLRRFKDDVREVATGYECGVGLESFNDLAVGDQLEFYHRQEVARVPVGGRR</sequence>
<dbReference type="InterPro" id="IPR000795">
    <property type="entry name" value="T_Tr_GTP-bd_dom"/>
</dbReference>
<dbReference type="EMBL" id="CADCWK010000183">
    <property type="protein sequence ID" value="CAA9561965.1"/>
    <property type="molecule type" value="Genomic_DNA"/>
</dbReference>
<dbReference type="Pfam" id="PF04760">
    <property type="entry name" value="IF2_N"/>
    <property type="match status" value="1"/>
</dbReference>
<evidence type="ECO:0000256" key="6">
    <source>
        <dbReference type="ARBA" id="ARBA00023134"/>
    </source>
</evidence>
<comment type="similarity">
    <text evidence="1 7 8">Belongs to the TRAFAC class translation factor GTPase superfamily. Classic translation factor GTPase family. IF-2 subfamily.</text>
</comment>